<evidence type="ECO:0000313" key="3">
    <source>
        <dbReference type="Proteomes" id="UP000291600"/>
    </source>
</evidence>
<gene>
    <name evidence="2" type="ORF">EYY96_04240</name>
</gene>
<protein>
    <recommendedName>
        <fullName evidence="1">IprA winged helix-turn-helix domain-containing protein</fullName>
    </recommendedName>
</protein>
<dbReference type="Proteomes" id="UP000291600">
    <property type="component" value="Unassembled WGS sequence"/>
</dbReference>
<name>A0ABD7Q7X5_HAFAL</name>
<dbReference type="AlphaFoldDB" id="A0ABD7Q7X5"/>
<dbReference type="EMBL" id="SITJ01000052">
    <property type="protein sequence ID" value="TBL69509.1"/>
    <property type="molecule type" value="Genomic_DNA"/>
</dbReference>
<evidence type="ECO:0000313" key="2">
    <source>
        <dbReference type="EMBL" id="TBL69509.1"/>
    </source>
</evidence>
<evidence type="ECO:0000259" key="1">
    <source>
        <dbReference type="Pfam" id="PF15977"/>
    </source>
</evidence>
<dbReference type="Pfam" id="PF15977">
    <property type="entry name" value="HTH_46"/>
    <property type="match status" value="1"/>
</dbReference>
<proteinExistence type="predicted"/>
<comment type="caution">
    <text evidence="2">The sequence shown here is derived from an EMBL/GenBank/DDBJ whole genome shotgun (WGS) entry which is preliminary data.</text>
</comment>
<organism evidence="2 3">
    <name type="scientific">Hafnia alvei</name>
    <dbReference type="NCBI Taxonomy" id="569"/>
    <lineage>
        <taxon>Bacteria</taxon>
        <taxon>Pseudomonadati</taxon>
        <taxon>Pseudomonadota</taxon>
        <taxon>Gammaproteobacteria</taxon>
        <taxon>Enterobacterales</taxon>
        <taxon>Hafniaceae</taxon>
        <taxon>Hafnia</taxon>
    </lineage>
</organism>
<sequence length="241" mass="27626">MVREMDFKTQLKKETGSSIYSKIPRNLKINFQPYRSKPINEILNLHNIMSQESVPYTPNKNNNIINFFLGENRVKQMLLLMEGTISIERVNGRILLGTSSGPGIFGMDGSEFRISLYRLKCLNSVKLRSIPYERGLSLISQHGGLSDFITCQRYYNDCIAYNNNILINHSALEIICAFLIELSEYSYEERLRISAVNFVRDRTNLARSGVMRVFSKLRQLSCVDIQDGKLISINKAKLLTL</sequence>
<reference evidence="2 3" key="1">
    <citation type="submission" date="2019-02" db="EMBL/GenBank/DDBJ databases">
        <title>Comparative genomic analysis of the Hafnia genus genomes.</title>
        <authorList>
            <person name="Zhiqiu Y."/>
            <person name="Chao Y."/>
            <person name="Yuhui D."/>
            <person name="Di H."/>
            <person name="Bin L."/>
        </authorList>
    </citation>
    <scope>NUCLEOTIDE SEQUENCE [LARGE SCALE GENOMIC DNA]</scope>
    <source>
        <strain evidence="2 3">PCM_1210</strain>
    </source>
</reference>
<feature type="domain" description="IprA winged helix-turn-helix" evidence="1">
    <location>
        <begin position="173"/>
        <end position="235"/>
    </location>
</feature>
<accession>A0ABD7Q7X5</accession>
<dbReference type="InterPro" id="IPR041687">
    <property type="entry name" value="HTH_46"/>
</dbReference>